<proteinExistence type="predicted"/>
<dbReference type="Proteomes" id="UP000272778">
    <property type="component" value="Unassembled WGS sequence"/>
</dbReference>
<organism evidence="3 4">
    <name type="scientific">Paraburkholderia dinghuensis</name>
    <dbReference type="NCBI Taxonomy" id="2305225"/>
    <lineage>
        <taxon>Bacteria</taxon>
        <taxon>Pseudomonadati</taxon>
        <taxon>Pseudomonadota</taxon>
        <taxon>Betaproteobacteria</taxon>
        <taxon>Burkholderiales</taxon>
        <taxon>Burkholderiaceae</taxon>
        <taxon>Paraburkholderia</taxon>
    </lineage>
</organism>
<dbReference type="InterPro" id="IPR014861">
    <property type="entry name" value="CNP1-like_dom"/>
</dbReference>
<evidence type="ECO:0000256" key="1">
    <source>
        <dbReference type="SAM" id="SignalP"/>
    </source>
</evidence>
<keyword evidence="1" id="KW-0732">Signal</keyword>
<dbReference type="Pfam" id="PF08750">
    <property type="entry name" value="CNP1"/>
    <property type="match status" value="1"/>
</dbReference>
<keyword evidence="4" id="KW-1185">Reference proteome</keyword>
<name>A0A3N6N0R5_9BURK</name>
<evidence type="ECO:0000313" key="4">
    <source>
        <dbReference type="Proteomes" id="UP000272778"/>
    </source>
</evidence>
<reference evidence="3 4" key="1">
    <citation type="submission" date="2018-11" db="EMBL/GenBank/DDBJ databases">
        <title>Paraburkholderia sp. DHOA04, isolated from soil.</title>
        <authorList>
            <person name="Gao Z.-H."/>
            <person name="Qiu L.-H."/>
            <person name="Fu J.-C."/>
        </authorList>
    </citation>
    <scope>NUCLEOTIDE SEQUENCE [LARGE SCALE GENOMIC DNA]</scope>
    <source>
        <strain evidence="3 4">DHOA04</strain>
    </source>
</reference>
<sequence length="187" mass="20386">MKRIALAAACAAAASSVLLTGCGSSGPTNKDDSAFTYLLDRKSNWQENKLEGLPTLPQAGSTLLAFDVSNNTPLKFAIDPASLTVGTDGVVRYTIVITSPTGARNVNYEGIRCDTYEWRLYASLDADHNGWDQTVANDWSRIENGTLNAYHAALYQDYFCANKLPFAKAPVIVQNLRYGRVQSSLVR</sequence>
<evidence type="ECO:0000259" key="2">
    <source>
        <dbReference type="Pfam" id="PF08750"/>
    </source>
</evidence>
<comment type="caution">
    <text evidence="3">The sequence shown here is derived from an EMBL/GenBank/DDBJ whole genome shotgun (WGS) entry which is preliminary data.</text>
</comment>
<feature type="signal peptide" evidence="1">
    <location>
        <begin position="1"/>
        <end position="20"/>
    </location>
</feature>
<accession>A0A3N6N0R5</accession>
<evidence type="ECO:0000313" key="3">
    <source>
        <dbReference type="EMBL" id="RQH01067.1"/>
    </source>
</evidence>
<dbReference type="RefSeq" id="WP_124153623.1">
    <property type="nucleotide sequence ID" value="NZ_RQIS01000024.1"/>
</dbReference>
<dbReference type="OrthoDB" id="7066954at2"/>
<dbReference type="AlphaFoldDB" id="A0A3N6N0R5"/>
<feature type="domain" description="CNP1-like uncharacterised" evidence="2">
    <location>
        <begin position="41"/>
        <end position="177"/>
    </location>
</feature>
<feature type="chain" id="PRO_5018006510" description="CNP1-like uncharacterized domain-containing protein" evidence="1">
    <location>
        <begin position="21"/>
        <end position="187"/>
    </location>
</feature>
<dbReference type="EMBL" id="RQIS01000024">
    <property type="protein sequence ID" value="RQH01067.1"/>
    <property type="molecule type" value="Genomic_DNA"/>
</dbReference>
<dbReference type="PROSITE" id="PS51257">
    <property type="entry name" value="PROKAR_LIPOPROTEIN"/>
    <property type="match status" value="1"/>
</dbReference>
<gene>
    <name evidence="3" type="ORF">D1Y85_24240</name>
</gene>
<protein>
    <recommendedName>
        <fullName evidence="2">CNP1-like uncharacterized domain-containing protein</fullName>
    </recommendedName>
</protein>